<dbReference type="Proteomes" id="UP000324629">
    <property type="component" value="Unassembled WGS sequence"/>
</dbReference>
<dbReference type="GO" id="GO:0006355">
    <property type="term" value="P:regulation of DNA-templated transcription"/>
    <property type="evidence" value="ECO:0007669"/>
    <property type="project" value="InterPro"/>
</dbReference>
<reference evidence="5 6" key="1">
    <citation type="journal article" date="2019" name="Gigascience">
        <title>Whole-genome sequence of the oriental lung fluke Paragonimus westermani.</title>
        <authorList>
            <person name="Oey H."/>
            <person name="Zakrzewski M."/>
            <person name="Narain K."/>
            <person name="Devi K.R."/>
            <person name="Agatsuma T."/>
            <person name="Nawaratna S."/>
            <person name="Gobert G.N."/>
            <person name="Jones M.K."/>
            <person name="Ragan M.A."/>
            <person name="McManus D.P."/>
            <person name="Krause L."/>
        </authorList>
    </citation>
    <scope>NUCLEOTIDE SEQUENCE [LARGE SCALE GENOMIC DNA]</scope>
    <source>
        <strain evidence="5 6">IND2009</strain>
    </source>
</reference>
<gene>
    <name evidence="5" type="ORF">DEA37_0010384</name>
</gene>
<feature type="domain" description="NOT2/NOT3/NOT5 C-terminal" evidence="4">
    <location>
        <begin position="255"/>
        <end position="377"/>
    </location>
</feature>
<evidence type="ECO:0000256" key="2">
    <source>
        <dbReference type="ARBA" id="ARBA00023015"/>
    </source>
</evidence>
<protein>
    <submittedName>
        <fullName evidence="5">CCR4-NOT transcription complex subunit 3</fullName>
    </submittedName>
</protein>
<comment type="similarity">
    <text evidence="1">Belongs to the CNOT2/3/5 family.</text>
</comment>
<sequence>MRTNCALEFSVESTSSYVTPTHPAISCTVSLLLVLPSSPVSSLSGKTGFSVLVGASGVSNVVPTSQIVSNSAPPSIFVPACVSSVTLPPYASSTPHATSLSSNLVPSSQVSLTLPSTNMSSVQDKNLVRLLVKTQNSSSGLSNNPPLNTCVSLDTSLASSLVNKLSITTPVATGSVLPLPTTIPNAPPQSHVSIDKQLPALLTPLHAQAPRVPSCTQMHPRDAAAPFRNRNLDKSKGPQELLLQLQALESGYRRLPHPCDSEKSRMIVCKNLVNGPSYYPREPLPGTDTEEYYMKLDAQTLFFIFYYFEGTKAQYYAAKALKRMSWRFHTKYMMWFQRHEEPKQITDEYESGSYIYYDFKTMSQCKKEEFIFQYSFLEDKDF</sequence>
<dbReference type="GO" id="GO:0030015">
    <property type="term" value="C:CCR4-NOT core complex"/>
    <property type="evidence" value="ECO:0007669"/>
    <property type="project" value="InterPro"/>
</dbReference>
<dbReference type="InterPro" id="IPR007282">
    <property type="entry name" value="NOT2/3/5_C"/>
</dbReference>
<comment type="caution">
    <text evidence="5">The sequence shown here is derived from an EMBL/GenBank/DDBJ whole genome shotgun (WGS) entry which is preliminary data.</text>
</comment>
<evidence type="ECO:0000313" key="6">
    <source>
        <dbReference type="Proteomes" id="UP000324629"/>
    </source>
</evidence>
<dbReference type="EMBL" id="QNGE01002458">
    <property type="protein sequence ID" value="KAA3675548.1"/>
    <property type="molecule type" value="Genomic_DNA"/>
</dbReference>
<evidence type="ECO:0000256" key="1">
    <source>
        <dbReference type="ARBA" id="ARBA00007682"/>
    </source>
</evidence>
<keyword evidence="3" id="KW-0804">Transcription</keyword>
<dbReference type="PANTHER" id="PTHR23326">
    <property type="entry name" value="CCR4 NOT-RELATED"/>
    <property type="match status" value="1"/>
</dbReference>
<dbReference type="AlphaFoldDB" id="A0A5J4NJP6"/>
<evidence type="ECO:0000256" key="3">
    <source>
        <dbReference type="ARBA" id="ARBA00023163"/>
    </source>
</evidence>
<organism evidence="5 6">
    <name type="scientific">Paragonimus westermani</name>
    <dbReference type="NCBI Taxonomy" id="34504"/>
    <lineage>
        <taxon>Eukaryota</taxon>
        <taxon>Metazoa</taxon>
        <taxon>Spiralia</taxon>
        <taxon>Lophotrochozoa</taxon>
        <taxon>Platyhelminthes</taxon>
        <taxon>Trematoda</taxon>
        <taxon>Digenea</taxon>
        <taxon>Plagiorchiida</taxon>
        <taxon>Troglotremata</taxon>
        <taxon>Troglotrematidae</taxon>
        <taxon>Paragonimus</taxon>
    </lineage>
</organism>
<accession>A0A5J4NJP6</accession>
<dbReference type="Pfam" id="PF04153">
    <property type="entry name" value="NOT2_3_5_C"/>
    <property type="match status" value="1"/>
</dbReference>
<dbReference type="GO" id="GO:2000036">
    <property type="term" value="P:regulation of stem cell population maintenance"/>
    <property type="evidence" value="ECO:0007669"/>
    <property type="project" value="UniProtKB-ARBA"/>
</dbReference>
<evidence type="ECO:0000313" key="5">
    <source>
        <dbReference type="EMBL" id="KAA3675548.1"/>
    </source>
</evidence>
<keyword evidence="6" id="KW-1185">Reference proteome</keyword>
<evidence type="ECO:0000259" key="4">
    <source>
        <dbReference type="Pfam" id="PF04153"/>
    </source>
</evidence>
<dbReference type="InterPro" id="IPR040168">
    <property type="entry name" value="Not2/3/5"/>
</dbReference>
<proteinExistence type="inferred from homology"/>
<dbReference type="InterPro" id="IPR038635">
    <property type="entry name" value="CCR4-NOT_su2/3/5_C_sf"/>
</dbReference>
<name>A0A5J4NJP6_9TREM</name>
<keyword evidence="2" id="KW-0805">Transcription regulation</keyword>
<dbReference type="Gene3D" id="2.30.30.1020">
    <property type="entry name" value="CCR4-NOT complex subunit 2/3/5, C-terminal domain"/>
    <property type="match status" value="1"/>
</dbReference>